<dbReference type="Pfam" id="PF02825">
    <property type="entry name" value="WWE"/>
    <property type="match status" value="1"/>
</dbReference>
<feature type="region of interest" description="Disordered" evidence="1">
    <location>
        <begin position="1"/>
        <end position="104"/>
    </location>
</feature>
<feature type="region of interest" description="Disordered" evidence="1">
    <location>
        <begin position="348"/>
        <end position="378"/>
    </location>
</feature>
<feature type="compositionally biased region" description="Low complexity" evidence="1">
    <location>
        <begin position="1"/>
        <end position="30"/>
    </location>
</feature>
<dbReference type="EMBL" id="JAGRRH010000013">
    <property type="protein sequence ID" value="KAG7360517.1"/>
    <property type="molecule type" value="Genomic_DNA"/>
</dbReference>
<name>A0A9K3LE85_9STRA</name>
<evidence type="ECO:0000256" key="1">
    <source>
        <dbReference type="SAM" id="MobiDB-lite"/>
    </source>
</evidence>
<feature type="region of interest" description="Disordered" evidence="1">
    <location>
        <begin position="185"/>
        <end position="213"/>
    </location>
</feature>
<reference evidence="3" key="2">
    <citation type="submission" date="2021-04" db="EMBL/GenBank/DDBJ databases">
        <authorList>
            <person name="Podell S."/>
        </authorList>
    </citation>
    <scope>NUCLEOTIDE SEQUENCE</scope>
    <source>
        <strain evidence="3">Hildebrandi</strain>
    </source>
</reference>
<reference evidence="3" key="1">
    <citation type="journal article" date="2021" name="Sci. Rep.">
        <title>Diploid genomic architecture of Nitzschia inconspicua, an elite biomass production diatom.</title>
        <authorList>
            <person name="Oliver A."/>
            <person name="Podell S."/>
            <person name="Pinowska A."/>
            <person name="Traller J.C."/>
            <person name="Smith S.R."/>
            <person name="McClure R."/>
            <person name="Beliaev A."/>
            <person name="Bohutskyi P."/>
            <person name="Hill E.A."/>
            <person name="Rabines A."/>
            <person name="Zheng H."/>
            <person name="Allen L.Z."/>
            <person name="Kuo A."/>
            <person name="Grigoriev I.V."/>
            <person name="Allen A.E."/>
            <person name="Hazlebeck D."/>
            <person name="Allen E.E."/>
        </authorList>
    </citation>
    <scope>NUCLEOTIDE SEQUENCE</scope>
    <source>
        <strain evidence="3">Hildebrandi</strain>
    </source>
</reference>
<accession>A0A9K3LE85</accession>
<feature type="region of interest" description="Disordered" evidence="1">
    <location>
        <begin position="482"/>
        <end position="519"/>
    </location>
</feature>
<dbReference type="PROSITE" id="PS50918">
    <property type="entry name" value="WWE"/>
    <property type="match status" value="1"/>
</dbReference>
<feature type="domain" description="WWE" evidence="2">
    <location>
        <begin position="378"/>
        <end position="478"/>
    </location>
</feature>
<keyword evidence="4" id="KW-1185">Reference proteome</keyword>
<comment type="caution">
    <text evidence="3">The sequence shown here is derived from an EMBL/GenBank/DDBJ whole genome shotgun (WGS) entry which is preliminary data.</text>
</comment>
<feature type="compositionally biased region" description="Basic and acidic residues" evidence="1">
    <location>
        <begin position="61"/>
        <end position="70"/>
    </location>
</feature>
<organism evidence="3 4">
    <name type="scientific">Nitzschia inconspicua</name>
    <dbReference type="NCBI Taxonomy" id="303405"/>
    <lineage>
        <taxon>Eukaryota</taxon>
        <taxon>Sar</taxon>
        <taxon>Stramenopiles</taxon>
        <taxon>Ochrophyta</taxon>
        <taxon>Bacillariophyta</taxon>
        <taxon>Bacillariophyceae</taxon>
        <taxon>Bacillariophycidae</taxon>
        <taxon>Bacillariales</taxon>
        <taxon>Bacillariaceae</taxon>
        <taxon>Nitzschia</taxon>
    </lineage>
</organism>
<dbReference type="InterPro" id="IPR004170">
    <property type="entry name" value="WWE_dom"/>
</dbReference>
<sequence length="631" mass="69387">MSSSSGNNSNNNNSNNSNHNNHNNHNNNGGDDPGREKRFLADPSLNNGVAASASNSETDEERSNTSDTPRRPSTFRQERQMNTITLTDDDDTLSASSTAGPGAFRVAGINASTRTMSSTTNSSYGSSNQHQENNNQEVTVVATPLNVIEERDLARQIYAEDYRELEAERLRVEAERLRIEEEKRQLEEQRRELRDREEQHRRQSSQGGTTTAAAMATVANDDTETIDGNTVVTATVVSIDARTVSATLPSAEPIAATATLSGSGASRMSPNNGSKSGPPILSNCTLPFASLSRMNSNASSVTDTSHMAPNNEHIQKAQSTSLHRKTNSSGSGVFARLSGALRFNKQNSSSDLVARSVSPPQSTSSTTGRLDNNHGHSTITSNSFDPALNGWTWCWKETEVRMPLHCPAVIVGDPEDCWIRYRCEINRILEQDYLRWKSGGNPVSPHCELPEPLLGYTVNFETMKQTNSTTSYQRDVNRFFLKPPPQEMRPVNNGPPLKSVDTGDELPPPVPRSSGGSKIPDYGAGEGVVWSWHETPSQMGRHDPAVVESHANHLIRYSAEATRTLEKAYQSRQIGCRPIPGYYVDLTVRGREEVSAASLNGARNKNIILKFVQIKDSTSYERDVYRRAYSE</sequence>
<gene>
    <name evidence="3" type="ORF">IV203_035616</name>
</gene>
<evidence type="ECO:0000313" key="3">
    <source>
        <dbReference type="EMBL" id="KAG7360517.1"/>
    </source>
</evidence>
<feature type="compositionally biased region" description="Basic and acidic residues" evidence="1">
    <location>
        <begin position="185"/>
        <end position="201"/>
    </location>
</feature>
<dbReference type="Proteomes" id="UP000693970">
    <property type="component" value="Unassembled WGS sequence"/>
</dbReference>
<evidence type="ECO:0000259" key="2">
    <source>
        <dbReference type="PROSITE" id="PS50918"/>
    </source>
</evidence>
<dbReference type="AlphaFoldDB" id="A0A9K3LE85"/>
<proteinExistence type="predicted"/>
<evidence type="ECO:0000313" key="4">
    <source>
        <dbReference type="Proteomes" id="UP000693970"/>
    </source>
</evidence>
<dbReference type="CDD" id="cd22249">
    <property type="entry name" value="UDM1_RNF168_RNF169-like"/>
    <property type="match status" value="1"/>
</dbReference>
<protein>
    <submittedName>
        <fullName evidence="3">WWE domain containing protein</fullName>
    </submittedName>
</protein>
<feature type="compositionally biased region" description="Polar residues" evidence="1">
    <location>
        <begin position="44"/>
        <end position="56"/>
    </location>
</feature>